<accession>A0ABY7C9P4</accession>
<reference evidence="1" key="1">
    <citation type="submission" date="2022-10" db="EMBL/GenBank/DDBJ databases">
        <title>Puccinia triticina Genome sequencing and assembly.</title>
        <authorList>
            <person name="Li C."/>
        </authorList>
    </citation>
    <scope>NUCLEOTIDE SEQUENCE</scope>
    <source>
        <strain evidence="1">Pt15</strain>
    </source>
</reference>
<sequence length="69" mass="7510">MAERLGPDSKRAATLRAPLLASSGSSGPSVFAKSSELCLTRFILHAADARRQPFPRVRLHAEPQLLRKA</sequence>
<dbReference type="GeneID" id="77807107"/>
<dbReference type="EMBL" id="CP110422">
    <property type="protein sequence ID" value="WAQ81901.1"/>
    <property type="molecule type" value="Genomic_DNA"/>
</dbReference>
<gene>
    <name evidence="1" type="ORF">PtA15_2A214</name>
</gene>
<name>A0ABY7C9P4_9BASI</name>
<proteinExistence type="predicted"/>
<dbReference type="RefSeq" id="XP_053017456.1">
    <property type="nucleotide sequence ID" value="XM_053166212.1"/>
</dbReference>
<protein>
    <submittedName>
        <fullName evidence="1">Uncharacterized protein</fullName>
    </submittedName>
</protein>
<organism evidence="1 2">
    <name type="scientific">Puccinia triticina</name>
    <dbReference type="NCBI Taxonomy" id="208348"/>
    <lineage>
        <taxon>Eukaryota</taxon>
        <taxon>Fungi</taxon>
        <taxon>Dikarya</taxon>
        <taxon>Basidiomycota</taxon>
        <taxon>Pucciniomycotina</taxon>
        <taxon>Pucciniomycetes</taxon>
        <taxon>Pucciniales</taxon>
        <taxon>Pucciniaceae</taxon>
        <taxon>Puccinia</taxon>
    </lineage>
</organism>
<dbReference type="Proteomes" id="UP001164743">
    <property type="component" value="Chromosome 2A"/>
</dbReference>
<keyword evidence="2" id="KW-1185">Reference proteome</keyword>
<evidence type="ECO:0000313" key="1">
    <source>
        <dbReference type="EMBL" id="WAQ81901.1"/>
    </source>
</evidence>
<evidence type="ECO:0000313" key="2">
    <source>
        <dbReference type="Proteomes" id="UP001164743"/>
    </source>
</evidence>